<accession>A0A172ZLP0</accession>
<comment type="similarity">
    <text evidence="1">Belongs to the metallophosphoesterase superfamily. YfcE family.</text>
</comment>
<gene>
    <name evidence="3" type="ORF">AR543_20515</name>
</gene>
<evidence type="ECO:0000313" key="4">
    <source>
        <dbReference type="Proteomes" id="UP000078148"/>
    </source>
</evidence>
<proteinExistence type="inferred from homology"/>
<name>A0A172ZLP0_9BACL</name>
<dbReference type="InterPro" id="IPR050126">
    <property type="entry name" value="Ap4A_hydrolase"/>
</dbReference>
<evidence type="ECO:0000256" key="1">
    <source>
        <dbReference type="ARBA" id="ARBA00008950"/>
    </source>
</evidence>
<dbReference type="CDD" id="cd00838">
    <property type="entry name" value="MPP_superfamily"/>
    <property type="match status" value="1"/>
</dbReference>
<sequence>MERIALVSDIHGNYPAWQAVLEDIERRGIRRIFCLGDLVGKGPDTVRITESVRERCEVVIRGNWEELIVRMSGDDELFGWHARQLGTERLDYLDSLPLRHDFMLSGRLVSLVHASPESVFQRVQPWDSLEQRLAMFAPVPGEETSTPRVPDIVGYGDIHNAYLQYLEGRMLFNTGSVGNPLDLPEASYAILEGDYLSDKKSPYYLQFARVPYDIEQAVADARAAGIPALDYYIKELRTGVYRGLQT</sequence>
<dbReference type="InterPro" id="IPR024654">
    <property type="entry name" value="Calcineurin-like_PHP_lpxH"/>
</dbReference>
<dbReference type="GO" id="GO:0016791">
    <property type="term" value="F:phosphatase activity"/>
    <property type="evidence" value="ECO:0007669"/>
    <property type="project" value="TreeGrafter"/>
</dbReference>
<dbReference type="OrthoDB" id="9813918at2"/>
<dbReference type="SUPFAM" id="SSF56300">
    <property type="entry name" value="Metallo-dependent phosphatases"/>
    <property type="match status" value="1"/>
</dbReference>
<dbReference type="PANTHER" id="PTHR42850:SF2">
    <property type="entry name" value="BLL5683 PROTEIN"/>
    <property type="match status" value="1"/>
</dbReference>
<dbReference type="Gene3D" id="3.60.21.10">
    <property type="match status" value="1"/>
</dbReference>
<dbReference type="KEGG" id="pbv:AR543_20515"/>
<dbReference type="InterPro" id="IPR029052">
    <property type="entry name" value="Metallo-depent_PP-like"/>
</dbReference>
<dbReference type="Pfam" id="PF12850">
    <property type="entry name" value="Metallophos_2"/>
    <property type="match status" value="1"/>
</dbReference>
<evidence type="ECO:0000313" key="3">
    <source>
        <dbReference type="EMBL" id="ANF98157.1"/>
    </source>
</evidence>
<dbReference type="PIRSF" id="PIRSF000883">
    <property type="entry name" value="Pesterase_MJ0912"/>
    <property type="match status" value="1"/>
</dbReference>
<dbReference type="RefSeq" id="WP_060536238.1">
    <property type="nucleotide sequence ID" value="NZ_CP013023.1"/>
</dbReference>
<organism evidence="3 4">
    <name type="scientific">Paenibacillus bovis</name>
    <dbReference type="NCBI Taxonomy" id="1616788"/>
    <lineage>
        <taxon>Bacteria</taxon>
        <taxon>Bacillati</taxon>
        <taxon>Bacillota</taxon>
        <taxon>Bacilli</taxon>
        <taxon>Bacillales</taxon>
        <taxon>Paenibacillaceae</taxon>
        <taxon>Paenibacillus</taxon>
    </lineage>
</organism>
<dbReference type="Proteomes" id="UP000078148">
    <property type="component" value="Chromosome"/>
</dbReference>
<feature type="domain" description="Calcineurin-like phosphoesterase" evidence="2">
    <location>
        <begin position="3"/>
        <end position="192"/>
    </location>
</feature>
<dbReference type="EMBL" id="CP013023">
    <property type="protein sequence ID" value="ANF98157.1"/>
    <property type="molecule type" value="Genomic_DNA"/>
</dbReference>
<dbReference type="GO" id="GO:0005737">
    <property type="term" value="C:cytoplasm"/>
    <property type="evidence" value="ECO:0007669"/>
    <property type="project" value="TreeGrafter"/>
</dbReference>
<evidence type="ECO:0000259" key="2">
    <source>
        <dbReference type="Pfam" id="PF12850"/>
    </source>
</evidence>
<dbReference type="AlphaFoldDB" id="A0A172ZLP0"/>
<reference evidence="4" key="1">
    <citation type="submission" date="2015-10" db="EMBL/GenBank/DDBJ databases">
        <title>Genome of Paenibacillus bovis sp. nov.</title>
        <authorList>
            <person name="Wu Z."/>
            <person name="Gao C."/>
            <person name="Liu Z."/>
            <person name="Zheng H."/>
        </authorList>
    </citation>
    <scope>NUCLEOTIDE SEQUENCE [LARGE SCALE GENOMIC DNA]</scope>
    <source>
        <strain evidence="4">BD3526</strain>
    </source>
</reference>
<protein>
    <submittedName>
        <fullName evidence="3">Serine/threonine protein phosphatase</fullName>
    </submittedName>
</protein>
<reference evidence="3 4" key="2">
    <citation type="journal article" date="2016" name="Int. J. Syst. Evol. Microbiol.">
        <title>Paenibacillus bovis sp. nov., isolated from raw yak (Bos grunniens) milk.</title>
        <authorList>
            <person name="Gao C."/>
            <person name="Han J."/>
            <person name="Liu Z."/>
            <person name="Xu X."/>
            <person name="Hang F."/>
            <person name="Wu Z."/>
        </authorList>
    </citation>
    <scope>NUCLEOTIDE SEQUENCE [LARGE SCALE GENOMIC DNA]</scope>
    <source>
        <strain evidence="3 4">BD3526</strain>
    </source>
</reference>
<dbReference type="STRING" id="1616788.AR543_20515"/>
<keyword evidence="4" id="KW-1185">Reference proteome</keyword>
<dbReference type="InterPro" id="IPR011152">
    <property type="entry name" value="Pesterase_MJ0912"/>
</dbReference>
<dbReference type="PANTHER" id="PTHR42850">
    <property type="entry name" value="METALLOPHOSPHOESTERASE"/>
    <property type="match status" value="1"/>
</dbReference>